<feature type="non-terminal residue" evidence="1">
    <location>
        <position position="1"/>
    </location>
</feature>
<dbReference type="EMBL" id="CAMXCT020004639">
    <property type="protein sequence ID" value="CAL1163175.1"/>
    <property type="molecule type" value="Genomic_DNA"/>
</dbReference>
<gene>
    <name evidence="1" type="ORF">C1SCF055_LOCUS35131</name>
</gene>
<reference evidence="2 3" key="2">
    <citation type="submission" date="2024-05" db="EMBL/GenBank/DDBJ databases">
        <authorList>
            <person name="Chen Y."/>
            <person name="Shah S."/>
            <person name="Dougan E. K."/>
            <person name="Thang M."/>
            <person name="Chan C."/>
        </authorList>
    </citation>
    <scope>NUCLEOTIDE SEQUENCE [LARGE SCALE GENOMIC DNA]</scope>
</reference>
<sequence>MASEGAWASFWGDAQVPAQSSHGTCQQVVLARTEGQVFRERVGFVVLCIIGAYCSMRILVELRSILEPFLWALFLVMAWKPVVDGIESRLELLLAFVFPSLRVDPPLKKGLKGHDSD</sequence>
<dbReference type="EMBL" id="CAMXCT010004639">
    <property type="protein sequence ID" value="CAI4009800.1"/>
    <property type="molecule type" value="Genomic_DNA"/>
</dbReference>
<name>A0A9P1DGJ3_9DINO</name>
<keyword evidence="3" id="KW-1185">Reference proteome</keyword>
<evidence type="ECO:0000313" key="1">
    <source>
        <dbReference type="EMBL" id="CAI4009800.1"/>
    </source>
</evidence>
<comment type="caution">
    <text evidence="1">The sequence shown here is derived from an EMBL/GenBank/DDBJ whole genome shotgun (WGS) entry which is preliminary data.</text>
</comment>
<dbReference type="Proteomes" id="UP001152797">
    <property type="component" value="Unassembled WGS sequence"/>
</dbReference>
<evidence type="ECO:0000313" key="3">
    <source>
        <dbReference type="Proteomes" id="UP001152797"/>
    </source>
</evidence>
<dbReference type="OrthoDB" id="10451074at2759"/>
<organism evidence="1">
    <name type="scientific">Cladocopium goreaui</name>
    <dbReference type="NCBI Taxonomy" id="2562237"/>
    <lineage>
        <taxon>Eukaryota</taxon>
        <taxon>Sar</taxon>
        <taxon>Alveolata</taxon>
        <taxon>Dinophyceae</taxon>
        <taxon>Suessiales</taxon>
        <taxon>Symbiodiniaceae</taxon>
        <taxon>Cladocopium</taxon>
    </lineage>
</organism>
<protein>
    <submittedName>
        <fullName evidence="1">Uncharacterized protein</fullName>
    </submittedName>
</protein>
<proteinExistence type="predicted"/>
<reference evidence="1" key="1">
    <citation type="submission" date="2022-10" db="EMBL/GenBank/DDBJ databases">
        <authorList>
            <person name="Chen Y."/>
            <person name="Dougan E. K."/>
            <person name="Chan C."/>
            <person name="Rhodes N."/>
            <person name="Thang M."/>
        </authorList>
    </citation>
    <scope>NUCLEOTIDE SEQUENCE</scope>
</reference>
<accession>A0A9P1DGJ3</accession>
<evidence type="ECO:0000313" key="2">
    <source>
        <dbReference type="EMBL" id="CAL4797112.1"/>
    </source>
</evidence>
<dbReference type="EMBL" id="CAMXCT030004639">
    <property type="protein sequence ID" value="CAL4797112.1"/>
    <property type="molecule type" value="Genomic_DNA"/>
</dbReference>
<dbReference type="AlphaFoldDB" id="A0A9P1DGJ3"/>